<evidence type="ECO:0000313" key="3">
    <source>
        <dbReference type="EMBL" id="SCA56928.1"/>
    </source>
</evidence>
<keyword evidence="4" id="KW-1185">Reference proteome</keyword>
<dbReference type="InterPro" id="IPR052016">
    <property type="entry name" value="Bact_Sigma-Reg"/>
</dbReference>
<dbReference type="InterPro" id="IPR036457">
    <property type="entry name" value="PPM-type-like_dom_sf"/>
</dbReference>
<dbReference type="STRING" id="1867952.MTBPR1_30298"/>
<dbReference type="Gene3D" id="3.60.40.10">
    <property type="entry name" value="PPM-type phosphatase domain"/>
    <property type="match status" value="1"/>
</dbReference>
<dbReference type="Pfam" id="PF07228">
    <property type="entry name" value="SpoIIE"/>
    <property type="match status" value="1"/>
</dbReference>
<organism evidence="3 4">
    <name type="scientific">Candidatus Terasakiella magnetica</name>
    <dbReference type="NCBI Taxonomy" id="1867952"/>
    <lineage>
        <taxon>Bacteria</taxon>
        <taxon>Pseudomonadati</taxon>
        <taxon>Pseudomonadota</taxon>
        <taxon>Alphaproteobacteria</taxon>
        <taxon>Rhodospirillales</taxon>
        <taxon>Terasakiellaceae</taxon>
        <taxon>Terasakiella</taxon>
    </lineage>
</organism>
<dbReference type="GO" id="GO:0016791">
    <property type="term" value="F:phosphatase activity"/>
    <property type="evidence" value="ECO:0007669"/>
    <property type="project" value="TreeGrafter"/>
</dbReference>
<gene>
    <name evidence="3" type="ORF">MTBPR1_30298</name>
</gene>
<accession>A0A1C3RI41</accession>
<evidence type="ECO:0000256" key="1">
    <source>
        <dbReference type="ARBA" id="ARBA00022801"/>
    </source>
</evidence>
<protein>
    <submittedName>
        <fullName evidence="3">Two-component response regulator</fullName>
    </submittedName>
</protein>
<dbReference type="PANTHER" id="PTHR43156:SF2">
    <property type="entry name" value="STAGE II SPORULATION PROTEIN E"/>
    <property type="match status" value="1"/>
</dbReference>
<name>A0A1C3RI41_9PROT</name>
<evidence type="ECO:0000313" key="4">
    <source>
        <dbReference type="Proteomes" id="UP000231658"/>
    </source>
</evidence>
<proteinExistence type="predicted"/>
<dbReference type="EMBL" id="FLYE01000023">
    <property type="protein sequence ID" value="SCA56928.1"/>
    <property type="molecule type" value="Genomic_DNA"/>
</dbReference>
<evidence type="ECO:0000259" key="2">
    <source>
        <dbReference type="SMART" id="SM00331"/>
    </source>
</evidence>
<reference evidence="3 4" key="1">
    <citation type="submission" date="2016-07" db="EMBL/GenBank/DDBJ databases">
        <authorList>
            <person name="Lefevre C.T."/>
        </authorList>
    </citation>
    <scope>NUCLEOTIDE SEQUENCE [LARGE SCALE GENOMIC DNA]</scope>
    <source>
        <strain evidence="3">PR1</strain>
    </source>
</reference>
<dbReference type="Proteomes" id="UP000231658">
    <property type="component" value="Unassembled WGS sequence"/>
</dbReference>
<dbReference type="PANTHER" id="PTHR43156">
    <property type="entry name" value="STAGE II SPORULATION PROTEIN E-RELATED"/>
    <property type="match status" value="1"/>
</dbReference>
<sequence>MLERAFQIRLTSHYEPSTELGGDIWGVHLISHSKVMFYLVDFSGHGIAAAMNTFRLHSKIDSEPIGEATPREYLEHLNQWLCTQLQTGQYATVALGVMDFEKSRFDYSAAGSTAPIRIDHKHKKIEVGSGKGIPLGMSPKAKYEDRSMEFNVGDGLFMYSDALIEHGRKEGLALGRDGVENLVLKALSEQDEIEMGELMEPFISKAPRPLSDDLTAFCCVWQG</sequence>
<dbReference type="AlphaFoldDB" id="A0A1C3RI41"/>
<feature type="domain" description="PPM-type phosphatase" evidence="2">
    <location>
        <begin position="3"/>
        <end position="218"/>
    </location>
</feature>
<keyword evidence="1" id="KW-0378">Hydrolase</keyword>
<dbReference type="InterPro" id="IPR001932">
    <property type="entry name" value="PPM-type_phosphatase-like_dom"/>
</dbReference>
<dbReference type="SMART" id="SM00331">
    <property type="entry name" value="PP2C_SIG"/>
    <property type="match status" value="1"/>
</dbReference>